<sequence>MSATFTRTARIVLIAATLGVGASAFAGQELIGVDSNFRAKIAKEKIRAAAQERRQEEQQKKLGINTNDNNQSFSQNQTSTCGSQNIGNIDTGGRIGGQPREVFVFAPNAINIVGRGSCN</sequence>
<gene>
    <name evidence="3" type="ORF">WKW82_14115</name>
</gene>
<accession>A0ABU8WJU6</accession>
<evidence type="ECO:0000256" key="2">
    <source>
        <dbReference type="SAM" id="SignalP"/>
    </source>
</evidence>
<evidence type="ECO:0000256" key="1">
    <source>
        <dbReference type="SAM" id="MobiDB-lite"/>
    </source>
</evidence>
<keyword evidence="4" id="KW-1185">Reference proteome</keyword>
<feature type="compositionally biased region" description="Polar residues" evidence="1">
    <location>
        <begin position="64"/>
        <end position="88"/>
    </location>
</feature>
<dbReference type="Proteomes" id="UP001385892">
    <property type="component" value="Unassembled WGS sequence"/>
</dbReference>
<protein>
    <submittedName>
        <fullName evidence="3">Uncharacterized protein</fullName>
    </submittedName>
</protein>
<name>A0ABU8WJU6_9BURK</name>
<feature type="region of interest" description="Disordered" evidence="1">
    <location>
        <begin position="50"/>
        <end position="93"/>
    </location>
</feature>
<evidence type="ECO:0000313" key="4">
    <source>
        <dbReference type="Proteomes" id="UP001385892"/>
    </source>
</evidence>
<evidence type="ECO:0000313" key="3">
    <source>
        <dbReference type="EMBL" id="MEJ8847791.1"/>
    </source>
</evidence>
<keyword evidence="2" id="KW-0732">Signal</keyword>
<proteinExistence type="predicted"/>
<feature type="chain" id="PRO_5046002445" evidence="2">
    <location>
        <begin position="27"/>
        <end position="119"/>
    </location>
</feature>
<organism evidence="3 4">
    <name type="scientific">Variovorax rhizosphaerae</name>
    <dbReference type="NCBI Taxonomy" id="1836200"/>
    <lineage>
        <taxon>Bacteria</taxon>
        <taxon>Pseudomonadati</taxon>
        <taxon>Pseudomonadota</taxon>
        <taxon>Betaproteobacteria</taxon>
        <taxon>Burkholderiales</taxon>
        <taxon>Comamonadaceae</taxon>
        <taxon>Variovorax</taxon>
    </lineage>
</organism>
<dbReference type="EMBL" id="JBBKZT010000006">
    <property type="protein sequence ID" value="MEJ8847791.1"/>
    <property type="molecule type" value="Genomic_DNA"/>
</dbReference>
<dbReference type="RefSeq" id="WP_340342930.1">
    <property type="nucleotide sequence ID" value="NZ_JBBKZT010000006.1"/>
</dbReference>
<reference evidence="3 4" key="1">
    <citation type="submission" date="2024-03" db="EMBL/GenBank/DDBJ databases">
        <title>Novel species of the genus Variovorax.</title>
        <authorList>
            <person name="Liu Q."/>
            <person name="Xin Y.-H."/>
        </authorList>
    </citation>
    <scope>NUCLEOTIDE SEQUENCE [LARGE SCALE GENOMIC DNA]</scope>
    <source>
        <strain evidence="3 4">KACC 18900</strain>
    </source>
</reference>
<comment type="caution">
    <text evidence="3">The sequence shown here is derived from an EMBL/GenBank/DDBJ whole genome shotgun (WGS) entry which is preliminary data.</text>
</comment>
<feature type="signal peptide" evidence="2">
    <location>
        <begin position="1"/>
        <end position="26"/>
    </location>
</feature>
<feature type="compositionally biased region" description="Basic and acidic residues" evidence="1">
    <location>
        <begin position="50"/>
        <end position="60"/>
    </location>
</feature>